<dbReference type="GO" id="GO:0003700">
    <property type="term" value="F:DNA-binding transcription factor activity"/>
    <property type="evidence" value="ECO:0007669"/>
    <property type="project" value="InterPro"/>
</dbReference>
<comment type="caution">
    <text evidence="6">The sequence shown here is derived from an EMBL/GenBank/DDBJ whole genome shotgun (WGS) entry which is preliminary data.</text>
</comment>
<reference evidence="6" key="1">
    <citation type="journal article" date="2021" name="PeerJ">
        <title>Extensive microbial diversity within the chicken gut microbiome revealed by metagenomics and culture.</title>
        <authorList>
            <person name="Gilroy R."/>
            <person name="Ravi A."/>
            <person name="Getino M."/>
            <person name="Pursley I."/>
            <person name="Horton D.L."/>
            <person name="Alikhan N.F."/>
            <person name="Baker D."/>
            <person name="Gharbi K."/>
            <person name="Hall N."/>
            <person name="Watson M."/>
            <person name="Adriaenssens E.M."/>
            <person name="Foster-Nyarko E."/>
            <person name="Jarju S."/>
            <person name="Secka A."/>
            <person name="Antonio M."/>
            <person name="Oren A."/>
            <person name="Chaudhuri R.R."/>
            <person name="La Ragione R."/>
            <person name="Hildebrand F."/>
            <person name="Pallen M.J."/>
        </authorList>
    </citation>
    <scope>NUCLEOTIDE SEQUENCE</scope>
    <source>
        <strain evidence="6">CHK172-16539</strain>
    </source>
</reference>
<name>A0A9D2JIX0_9ENTE</name>
<evidence type="ECO:0000256" key="1">
    <source>
        <dbReference type="ARBA" id="ARBA00009437"/>
    </source>
</evidence>
<dbReference type="InterPro" id="IPR036390">
    <property type="entry name" value="WH_DNA-bd_sf"/>
</dbReference>
<evidence type="ECO:0000256" key="3">
    <source>
        <dbReference type="ARBA" id="ARBA00023125"/>
    </source>
</evidence>
<comment type="similarity">
    <text evidence="1">Belongs to the LysR transcriptional regulatory family.</text>
</comment>
<dbReference type="PANTHER" id="PTHR30126:SF64">
    <property type="entry name" value="HTH-TYPE TRANSCRIPTIONAL REGULATOR CITR"/>
    <property type="match status" value="1"/>
</dbReference>
<dbReference type="PROSITE" id="PS50931">
    <property type="entry name" value="HTH_LYSR"/>
    <property type="match status" value="1"/>
</dbReference>
<evidence type="ECO:0000256" key="2">
    <source>
        <dbReference type="ARBA" id="ARBA00023015"/>
    </source>
</evidence>
<dbReference type="SUPFAM" id="SSF53850">
    <property type="entry name" value="Periplasmic binding protein-like II"/>
    <property type="match status" value="1"/>
</dbReference>
<dbReference type="PANTHER" id="PTHR30126">
    <property type="entry name" value="HTH-TYPE TRANSCRIPTIONAL REGULATOR"/>
    <property type="match status" value="1"/>
</dbReference>
<dbReference type="InterPro" id="IPR036388">
    <property type="entry name" value="WH-like_DNA-bd_sf"/>
</dbReference>
<feature type="domain" description="HTH lysR-type" evidence="5">
    <location>
        <begin position="1"/>
        <end position="60"/>
    </location>
</feature>
<dbReference type="AlphaFoldDB" id="A0A9D2JIX0"/>
<dbReference type="FunFam" id="1.10.10.10:FF:000001">
    <property type="entry name" value="LysR family transcriptional regulator"/>
    <property type="match status" value="1"/>
</dbReference>
<dbReference type="PRINTS" id="PR00039">
    <property type="entry name" value="HTHLYSR"/>
</dbReference>
<protein>
    <submittedName>
        <fullName evidence="6">LysR family transcriptional regulator</fullName>
    </submittedName>
</protein>
<dbReference type="Pfam" id="PF00126">
    <property type="entry name" value="HTH_1"/>
    <property type="match status" value="1"/>
</dbReference>
<dbReference type="InterPro" id="IPR000847">
    <property type="entry name" value="LysR_HTH_N"/>
</dbReference>
<accession>A0A9D2JIX0</accession>
<evidence type="ECO:0000259" key="5">
    <source>
        <dbReference type="PROSITE" id="PS50931"/>
    </source>
</evidence>
<dbReference type="Gene3D" id="1.10.10.10">
    <property type="entry name" value="Winged helix-like DNA-binding domain superfamily/Winged helix DNA-binding domain"/>
    <property type="match status" value="1"/>
</dbReference>
<gene>
    <name evidence="6" type="ORF">IAA20_10585</name>
</gene>
<dbReference type="InterPro" id="IPR005119">
    <property type="entry name" value="LysR_subst-bd"/>
</dbReference>
<dbReference type="CDD" id="cd05466">
    <property type="entry name" value="PBP2_LTTR_substrate"/>
    <property type="match status" value="1"/>
</dbReference>
<evidence type="ECO:0000313" key="7">
    <source>
        <dbReference type="Proteomes" id="UP000824063"/>
    </source>
</evidence>
<dbReference type="Gene3D" id="3.40.190.290">
    <property type="match status" value="1"/>
</dbReference>
<evidence type="ECO:0000313" key="6">
    <source>
        <dbReference type="EMBL" id="HIZ54372.1"/>
    </source>
</evidence>
<keyword evidence="3" id="KW-0238">DNA-binding</keyword>
<keyword evidence="2" id="KW-0805">Transcription regulation</keyword>
<sequence>MIGNLDLYRIFNIVSKNSSFSQAAQELYMTQSAVSQAIMRLEKELDQQLFYRTSKGAVLTNEGKMLYEHIHSAIGMIQVGEEKLSALKTLETGHLRIGVGDTISRYYLLPYLEEFHEKYPGVKLTILNGTTTEIVRYLRSGQVDVGICNLPIEDEQIHVTQTLKVHDTFIAGEAFRDLSERTLSIEELLTQPLIFLENKSNARRYVENYFTQKGYQLAPDFELGSSDLVLDFARINLGVACVIREFSQYHLDKQVVFEIPLEEPIPSRAIGICYLKNVSLSPAVKIFVESIEAEKNVKG</sequence>
<dbReference type="Pfam" id="PF03466">
    <property type="entry name" value="LysR_substrate"/>
    <property type="match status" value="1"/>
</dbReference>
<organism evidence="6 7">
    <name type="scientific">Candidatus Enterococcus avicola</name>
    <dbReference type="NCBI Taxonomy" id="2838561"/>
    <lineage>
        <taxon>Bacteria</taxon>
        <taxon>Bacillati</taxon>
        <taxon>Bacillota</taxon>
        <taxon>Bacilli</taxon>
        <taxon>Lactobacillales</taxon>
        <taxon>Enterococcaceae</taxon>
        <taxon>Enterococcus</taxon>
    </lineage>
</organism>
<dbReference type="EMBL" id="DXBN01000246">
    <property type="protein sequence ID" value="HIZ54372.1"/>
    <property type="molecule type" value="Genomic_DNA"/>
</dbReference>
<dbReference type="GO" id="GO:0000976">
    <property type="term" value="F:transcription cis-regulatory region binding"/>
    <property type="evidence" value="ECO:0007669"/>
    <property type="project" value="TreeGrafter"/>
</dbReference>
<dbReference type="Proteomes" id="UP000824063">
    <property type="component" value="Unassembled WGS sequence"/>
</dbReference>
<dbReference type="SUPFAM" id="SSF46785">
    <property type="entry name" value="Winged helix' DNA-binding domain"/>
    <property type="match status" value="1"/>
</dbReference>
<reference evidence="6" key="2">
    <citation type="submission" date="2021-04" db="EMBL/GenBank/DDBJ databases">
        <authorList>
            <person name="Gilroy R."/>
        </authorList>
    </citation>
    <scope>NUCLEOTIDE SEQUENCE</scope>
    <source>
        <strain evidence="6">CHK172-16539</strain>
    </source>
</reference>
<keyword evidence="4" id="KW-0804">Transcription</keyword>
<evidence type="ECO:0000256" key="4">
    <source>
        <dbReference type="ARBA" id="ARBA00023163"/>
    </source>
</evidence>
<proteinExistence type="inferred from homology"/>